<evidence type="ECO:0000259" key="2">
    <source>
        <dbReference type="Pfam" id="PF23343"/>
    </source>
</evidence>
<evidence type="ECO:0000313" key="4">
    <source>
        <dbReference type="Proteomes" id="UP000198432"/>
    </source>
</evidence>
<evidence type="ECO:0000256" key="1">
    <source>
        <dbReference type="SAM" id="MobiDB-lite"/>
    </source>
</evidence>
<dbReference type="AlphaFoldDB" id="A0A239J3D4"/>
<feature type="domain" description="Replication-associated protein ORF2/G2P" evidence="2">
    <location>
        <begin position="85"/>
        <end position="202"/>
    </location>
</feature>
<organism evidence="3 4">
    <name type="scientific">Pontibacter ummariensis</name>
    <dbReference type="NCBI Taxonomy" id="1610492"/>
    <lineage>
        <taxon>Bacteria</taxon>
        <taxon>Pseudomonadati</taxon>
        <taxon>Bacteroidota</taxon>
        <taxon>Cytophagia</taxon>
        <taxon>Cytophagales</taxon>
        <taxon>Hymenobacteraceae</taxon>
        <taxon>Pontibacter</taxon>
    </lineage>
</organism>
<dbReference type="InterPro" id="IPR056906">
    <property type="entry name" value="ORF2/G2P_dom"/>
</dbReference>
<feature type="region of interest" description="Disordered" evidence="1">
    <location>
        <begin position="33"/>
        <end position="59"/>
    </location>
</feature>
<keyword evidence="4" id="KW-1185">Reference proteome</keyword>
<evidence type="ECO:0000313" key="3">
    <source>
        <dbReference type="EMBL" id="SNT00546.1"/>
    </source>
</evidence>
<protein>
    <recommendedName>
        <fullName evidence="2">Replication-associated protein ORF2/G2P domain-containing protein</fullName>
    </recommendedName>
</protein>
<dbReference type="Proteomes" id="UP000198432">
    <property type="component" value="Unassembled WGS sequence"/>
</dbReference>
<name>A0A239J3D4_9BACT</name>
<gene>
    <name evidence="3" type="ORF">SAMN06296052_12033</name>
</gene>
<accession>A0A239J3D4</accession>
<sequence>MLVKNTYGCSAVLGTTLTKRLYYTKYSGSSLDRKKQVKTKPKKKEAAEEEQEKDTTEKVRVMSGRTKTKIRKKLFAFSRLHKRLTFVTLTFVNEVTDEQAIKVLRKFIDNTKKRGKNFQYLWVAERQTENKIFPDNIHFHMITNKYWDIQKTWNYWLDLQRRNGIVPRDESFKASSAFDVKKVDTKNPKQVGTYLTKYVTKNKAEFKCQVWNCSKSISALYTDFYTDYSFLEELQRLKKDEIKEVPLEFCTLHLVPLDKTTIRFYDRLENKNRKTLENLNQQENASIKK</sequence>
<reference evidence="4" key="1">
    <citation type="submission" date="2017-06" db="EMBL/GenBank/DDBJ databases">
        <authorList>
            <person name="Varghese N."/>
            <person name="Submissions S."/>
        </authorList>
    </citation>
    <scope>NUCLEOTIDE SEQUENCE [LARGE SCALE GENOMIC DNA]</scope>
    <source>
        <strain evidence="4">NKM1</strain>
    </source>
</reference>
<dbReference type="EMBL" id="FZOQ01000020">
    <property type="protein sequence ID" value="SNT00546.1"/>
    <property type="molecule type" value="Genomic_DNA"/>
</dbReference>
<proteinExistence type="predicted"/>
<dbReference type="Pfam" id="PF23343">
    <property type="entry name" value="REP_ORF2-G2P"/>
    <property type="match status" value="1"/>
</dbReference>